<dbReference type="NCBIfam" id="TIGR02574">
    <property type="entry name" value="stabl_TIGR02574"/>
    <property type="match status" value="1"/>
</dbReference>
<dbReference type="InterPro" id="IPR013406">
    <property type="entry name" value="CHP02574_addiction_mod"/>
</dbReference>
<dbReference type="EMBL" id="BAABBP010000002">
    <property type="protein sequence ID" value="GAA3982534.1"/>
    <property type="molecule type" value="Genomic_DNA"/>
</dbReference>
<evidence type="ECO:0008006" key="3">
    <source>
        <dbReference type="Google" id="ProtNLM"/>
    </source>
</evidence>
<sequence length="80" mass="9104">MNEPQGILMNAIYQEIEKLTPAEKLDLVEALWDDIARTRAQVPIPEATEKEVLRRAAWRQSHPGQGKSLEEIIQTLGVRL</sequence>
<gene>
    <name evidence="1" type="ORF">GCM10022279_02610</name>
</gene>
<comment type="caution">
    <text evidence="1">The sequence shown here is derived from an EMBL/GenBank/DDBJ whole genome shotgun (WGS) entry which is preliminary data.</text>
</comment>
<organism evidence="1 2">
    <name type="scientific">Comamonas faecalis</name>
    <dbReference type="NCBI Taxonomy" id="1387849"/>
    <lineage>
        <taxon>Bacteria</taxon>
        <taxon>Pseudomonadati</taxon>
        <taxon>Pseudomonadota</taxon>
        <taxon>Betaproteobacteria</taxon>
        <taxon>Burkholderiales</taxon>
        <taxon>Comamonadaceae</taxon>
        <taxon>Comamonas</taxon>
    </lineage>
</organism>
<dbReference type="Pfam" id="PF09720">
    <property type="entry name" value="Unstab_antitox"/>
    <property type="match status" value="1"/>
</dbReference>
<proteinExistence type="predicted"/>
<dbReference type="Proteomes" id="UP001501627">
    <property type="component" value="Unassembled WGS sequence"/>
</dbReference>
<protein>
    <recommendedName>
        <fullName evidence="3">Addiction module protein</fullName>
    </recommendedName>
</protein>
<evidence type="ECO:0000313" key="2">
    <source>
        <dbReference type="Proteomes" id="UP001501627"/>
    </source>
</evidence>
<name>A0ABP7QH89_9BURK</name>
<reference evidence="2" key="1">
    <citation type="journal article" date="2019" name="Int. J. Syst. Evol. Microbiol.">
        <title>The Global Catalogue of Microorganisms (GCM) 10K type strain sequencing project: providing services to taxonomists for standard genome sequencing and annotation.</title>
        <authorList>
            <consortium name="The Broad Institute Genomics Platform"/>
            <consortium name="The Broad Institute Genome Sequencing Center for Infectious Disease"/>
            <person name="Wu L."/>
            <person name="Ma J."/>
        </authorList>
    </citation>
    <scope>NUCLEOTIDE SEQUENCE [LARGE SCALE GENOMIC DNA]</scope>
    <source>
        <strain evidence="2">JCM 17561</strain>
    </source>
</reference>
<keyword evidence="2" id="KW-1185">Reference proteome</keyword>
<evidence type="ECO:0000313" key="1">
    <source>
        <dbReference type="EMBL" id="GAA3982534.1"/>
    </source>
</evidence>
<accession>A0ABP7QH89</accession>